<proteinExistence type="predicted"/>
<dbReference type="EMBL" id="CP111012">
    <property type="protein sequence ID" value="WAQ93444.1"/>
    <property type="molecule type" value="Genomic_DNA"/>
</dbReference>
<organism evidence="1 2">
    <name type="scientific">Mya arenaria</name>
    <name type="common">Soft-shell clam</name>
    <dbReference type="NCBI Taxonomy" id="6604"/>
    <lineage>
        <taxon>Eukaryota</taxon>
        <taxon>Metazoa</taxon>
        <taxon>Spiralia</taxon>
        <taxon>Lophotrochozoa</taxon>
        <taxon>Mollusca</taxon>
        <taxon>Bivalvia</taxon>
        <taxon>Autobranchia</taxon>
        <taxon>Heteroconchia</taxon>
        <taxon>Euheterodonta</taxon>
        <taxon>Imparidentia</taxon>
        <taxon>Neoheterodontei</taxon>
        <taxon>Myida</taxon>
        <taxon>Myoidea</taxon>
        <taxon>Myidae</taxon>
        <taxon>Mya</taxon>
    </lineage>
</organism>
<gene>
    <name evidence="1" type="ORF">MAR_005915</name>
</gene>
<reference evidence="1" key="1">
    <citation type="submission" date="2022-11" db="EMBL/GenBank/DDBJ databases">
        <title>Centuries of genome instability and evolution in soft-shell clam transmissible cancer (bioRxiv).</title>
        <authorList>
            <person name="Hart S.F.M."/>
            <person name="Yonemitsu M.A."/>
            <person name="Giersch R.M."/>
            <person name="Beal B.F."/>
            <person name="Arriagada G."/>
            <person name="Davis B.W."/>
            <person name="Ostrander E.A."/>
            <person name="Goff S.P."/>
            <person name="Metzger M.J."/>
        </authorList>
    </citation>
    <scope>NUCLEOTIDE SEQUENCE</scope>
    <source>
        <strain evidence="1">MELC-2E11</strain>
        <tissue evidence="1">Siphon/mantle</tissue>
    </source>
</reference>
<dbReference type="Proteomes" id="UP001164746">
    <property type="component" value="Chromosome 1"/>
</dbReference>
<protein>
    <submittedName>
        <fullName evidence="1">Uncharacterized protein</fullName>
    </submittedName>
</protein>
<evidence type="ECO:0000313" key="1">
    <source>
        <dbReference type="EMBL" id="WAQ93444.1"/>
    </source>
</evidence>
<keyword evidence="2" id="KW-1185">Reference proteome</keyword>
<name>A0ABY7D7T2_MYAAR</name>
<evidence type="ECO:0000313" key="2">
    <source>
        <dbReference type="Proteomes" id="UP001164746"/>
    </source>
</evidence>
<sequence>MILFSFSAEGHFKYASTGPCIPEQCPPMVKSALNEWEELHRVIDANGCCFQYIGVCKPTLCVPPILNSPVPMSLEPAVGESDCCLTYRCSE</sequence>
<accession>A0ABY7D7T2</accession>